<name>A0A645AVT7_9ZZZZ</name>
<comment type="caution">
    <text evidence="1">The sequence shown here is derived from an EMBL/GenBank/DDBJ whole genome shotgun (WGS) entry which is preliminary data.</text>
</comment>
<accession>A0A645AVT7</accession>
<gene>
    <name evidence="1" type="ORF">SDC9_101798</name>
</gene>
<reference evidence="1" key="1">
    <citation type="submission" date="2019-08" db="EMBL/GenBank/DDBJ databases">
        <authorList>
            <person name="Kucharzyk K."/>
            <person name="Murdoch R.W."/>
            <person name="Higgins S."/>
            <person name="Loffler F."/>
        </authorList>
    </citation>
    <scope>NUCLEOTIDE SEQUENCE</scope>
</reference>
<sequence length="288" mass="31849">MSPAPQDFAVSGAKRIEMVVPRGNVNYAVPDQGPGLKARIGDFFPEQHLAGLKFDFVENSGRIPDIERAVRRRAVAGNRRGSPDLPTCFAGRGVKSENAVGDGPCRHHAFGTNRRRIDLPARGGAPEQLLRFPVHRLDRTVGSAEITTVAGHCRAGVNRRRIAPDEFNAVGRRRQGGRCRQRRGIRPACRIAALQPHAFLRRPAEDFFRINDLVGRNLDDAVTEVFVHGQRPAQDTGDAVVVEKPDPVPMPPDHHRNRMRLEDILNLAPVANAVGQRVVGEQHDRLVF</sequence>
<proteinExistence type="predicted"/>
<protein>
    <submittedName>
        <fullName evidence="1">Uncharacterized protein</fullName>
    </submittedName>
</protein>
<evidence type="ECO:0000313" key="1">
    <source>
        <dbReference type="EMBL" id="MPM55013.1"/>
    </source>
</evidence>
<dbReference type="EMBL" id="VSSQ01015070">
    <property type="protein sequence ID" value="MPM55013.1"/>
    <property type="molecule type" value="Genomic_DNA"/>
</dbReference>
<organism evidence="1">
    <name type="scientific">bioreactor metagenome</name>
    <dbReference type="NCBI Taxonomy" id="1076179"/>
    <lineage>
        <taxon>unclassified sequences</taxon>
        <taxon>metagenomes</taxon>
        <taxon>ecological metagenomes</taxon>
    </lineage>
</organism>
<dbReference type="AlphaFoldDB" id="A0A645AVT7"/>